<dbReference type="Proteomes" id="UP001251217">
    <property type="component" value="Unassembled WGS sequence"/>
</dbReference>
<dbReference type="EMBL" id="JAVDWW010000016">
    <property type="protein sequence ID" value="MDR7172944.1"/>
    <property type="molecule type" value="Genomic_DNA"/>
</dbReference>
<comment type="caution">
    <text evidence="1">The sequence shown here is derived from an EMBL/GenBank/DDBJ whole genome shotgun (WGS) entry which is preliminary data.</text>
</comment>
<proteinExistence type="predicted"/>
<evidence type="ECO:0000313" key="2">
    <source>
        <dbReference type="Proteomes" id="UP001251217"/>
    </source>
</evidence>
<gene>
    <name evidence="1" type="ORF">J2W56_006710</name>
</gene>
<reference evidence="1 2" key="1">
    <citation type="submission" date="2023-07" db="EMBL/GenBank/DDBJ databases">
        <title>Sorghum-associated microbial communities from plants grown in Nebraska, USA.</title>
        <authorList>
            <person name="Schachtman D."/>
        </authorList>
    </citation>
    <scope>NUCLEOTIDE SEQUENCE [LARGE SCALE GENOMIC DNA]</scope>
    <source>
        <strain evidence="1 2">4272</strain>
    </source>
</reference>
<protein>
    <submittedName>
        <fullName evidence="1">Uncharacterized protein</fullName>
    </submittedName>
</protein>
<keyword evidence="2" id="KW-1185">Reference proteome</keyword>
<organism evidence="1 2">
    <name type="scientific">Nocardia kruczakiae</name>
    <dbReference type="NCBI Taxonomy" id="261477"/>
    <lineage>
        <taxon>Bacteria</taxon>
        <taxon>Bacillati</taxon>
        <taxon>Actinomycetota</taxon>
        <taxon>Actinomycetes</taxon>
        <taxon>Mycobacteriales</taxon>
        <taxon>Nocardiaceae</taxon>
        <taxon>Nocardia</taxon>
    </lineage>
</organism>
<sequence length="98" mass="11000">MTEARPAAVRRCPTWCSEHYAPNENDDADLGHIHEGLESTQILSVWGNMPLTASLTRADTLDGEPRSYCIELRAEKESLTGLPQWTSVFRVSLDRTAR</sequence>
<evidence type="ECO:0000313" key="1">
    <source>
        <dbReference type="EMBL" id="MDR7172944.1"/>
    </source>
</evidence>
<name>A0ABU1XQY1_9NOCA</name>
<accession>A0ABU1XQY1</accession>